<evidence type="ECO:0000313" key="2">
    <source>
        <dbReference type="EMBL" id="KAK2862874.1"/>
    </source>
</evidence>
<proteinExistence type="predicted"/>
<reference evidence="2" key="1">
    <citation type="submission" date="2023-07" db="EMBL/GenBank/DDBJ databases">
        <title>Chromosome-level Genome Assembly of Striped Snakehead (Channa striata).</title>
        <authorList>
            <person name="Liu H."/>
        </authorList>
    </citation>
    <scope>NUCLEOTIDE SEQUENCE</scope>
    <source>
        <strain evidence="2">Gz</strain>
        <tissue evidence="2">Muscle</tissue>
    </source>
</reference>
<comment type="caution">
    <text evidence="2">The sequence shown here is derived from an EMBL/GenBank/DDBJ whole genome shotgun (WGS) entry which is preliminary data.</text>
</comment>
<evidence type="ECO:0000256" key="1">
    <source>
        <dbReference type="SAM" id="MobiDB-lite"/>
    </source>
</evidence>
<accession>A0AA88NRB1</accession>
<protein>
    <submittedName>
        <fullName evidence="2">Uncharacterized protein</fullName>
    </submittedName>
</protein>
<name>A0AA88NRB1_CHASR</name>
<feature type="compositionally biased region" description="Basic and acidic residues" evidence="1">
    <location>
        <begin position="8"/>
        <end position="23"/>
    </location>
</feature>
<sequence length="78" mass="8661">MELTQFHQGEERKKLTGEELALDRDLPEDERGVLDTAIPVITLSHFPLISRAFTSPNSTRSSPLSSSPPTLFSNSLHL</sequence>
<keyword evidence="3" id="KW-1185">Reference proteome</keyword>
<evidence type="ECO:0000313" key="3">
    <source>
        <dbReference type="Proteomes" id="UP001187415"/>
    </source>
</evidence>
<organism evidence="2 3">
    <name type="scientific">Channa striata</name>
    <name type="common">Snakehead murrel</name>
    <name type="synonym">Ophicephalus striatus</name>
    <dbReference type="NCBI Taxonomy" id="64152"/>
    <lineage>
        <taxon>Eukaryota</taxon>
        <taxon>Metazoa</taxon>
        <taxon>Chordata</taxon>
        <taxon>Craniata</taxon>
        <taxon>Vertebrata</taxon>
        <taxon>Euteleostomi</taxon>
        <taxon>Actinopterygii</taxon>
        <taxon>Neopterygii</taxon>
        <taxon>Teleostei</taxon>
        <taxon>Neoteleostei</taxon>
        <taxon>Acanthomorphata</taxon>
        <taxon>Anabantaria</taxon>
        <taxon>Anabantiformes</taxon>
        <taxon>Channoidei</taxon>
        <taxon>Channidae</taxon>
        <taxon>Channa</taxon>
    </lineage>
</organism>
<dbReference type="EMBL" id="JAUPFM010000001">
    <property type="protein sequence ID" value="KAK2862874.1"/>
    <property type="molecule type" value="Genomic_DNA"/>
</dbReference>
<dbReference type="Proteomes" id="UP001187415">
    <property type="component" value="Unassembled WGS sequence"/>
</dbReference>
<gene>
    <name evidence="2" type="ORF">Q5P01_002407</name>
</gene>
<feature type="region of interest" description="Disordered" evidence="1">
    <location>
        <begin position="55"/>
        <end position="78"/>
    </location>
</feature>
<dbReference type="AlphaFoldDB" id="A0AA88NRB1"/>
<feature type="region of interest" description="Disordered" evidence="1">
    <location>
        <begin position="1"/>
        <end position="23"/>
    </location>
</feature>